<dbReference type="OrthoDB" id="10305389at2759"/>
<name>A0A4U0VBK1_9PEZI</name>
<comment type="caution">
    <text evidence="2">The sequence shown here is derived from an EMBL/GenBank/DDBJ whole genome shotgun (WGS) entry which is preliminary data.</text>
</comment>
<protein>
    <submittedName>
        <fullName evidence="2">Uncharacterized protein</fullName>
    </submittedName>
</protein>
<accession>A0A4U0VBK1</accession>
<evidence type="ECO:0000313" key="2">
    <source>
        <dbReference type="EMBL" id="TKA46341.1"/>
    </source>
</evidence>
<feature type="coiled-coil region" evidence="1">
    <location>
        <begin position="10"/>
        <end position="106"/>
    </location>
</feature>
<dbReference type="Proteomes" id="UP000309340">
    <property type="component" value="Unassembled WGS sequence"/>
</dbReference>
<reference evidence="2 3" key="1">
    <citation type="submission" date="2017-03" db="EMBL/GenBank/DDBJ databases">
        <title>Genomes of endolithic fungi from Antarctica.</title>
        <authorList>
            <person name="Coleine C."/>
            <person name="Masonjones S."/>
            <person name="Stajich J.E."/>
        </authorList>
    </citation>
    <scope>NUCLEOTIDE SEQUENCE [LARGE SCALE GENOMIC DNA]</scope>
    <source>
        <strain evidence="2 3">CCFEE 5184</strain>
    </source>
</reference>
<proteinExistence type="predicted"/>
<dbReference type="STRING" id="329884.A0A4U0VBK1"/>
<organism evidence="2 3">
    <name type="scientific">Friedmanniomyces simplex</name>
    <dbReference type="NCBI Taxonomy" id="329884"/>
    <lineage>
        <taxon>Eukaryota</taxon>
        <taxon>Fungi</taxon>
        <taxon>Dikarya</taxon>
        <taxon>Ascomycota</taxon>
        <taxon>Pezizomycotina</taxon>
        <taxon>Dothideomycetes</taxon>
        <taxon>Dothideomycetidae</taxon>
        <taxon>Mycosphaerellales</taxon>
        <taxon>Teratosphaeriaceae</taxon>
        <taxon>Friedmanniomyces</taxon>
    </lineage>
</organism>
<dbReference type="AlphaFoldDB" id="A0A4U0VBK1"/>
<sequence length="110" mass="12850">MSESRQQLYFGKLVMQLRSLRHKREQLKQEAETNRNTLPDIPALKHNADRMQKRAQELAQQTEEARQRADVACRDLASAHDQAKKVDSAERELQQITQELKEARRELGID</sequence>
<keyword evidence="3" id="KW-1185">Reference proteome</keyword>
<keyword evidence="1" id="KW-0175">Coiled coil</keyword>
<dbReference type="EMBL" id="NAJQ01002247">
    <property type="protein sequence ID" value="TKA46341.1"/>
    <property type="molecule type" value="Genomic_DNA"/>
</dbReference>
<gene>
    <name evidence="2" type="ORF">B0A55_13779</name>
</gene>
<evidence type="ECO:0000313" key="3">
    <source>
        <dbReference type="Proteomes" id="UP000309340"/>
    </source>
</evidence>
<evidence type="ECO:0000256" key="1">
    <source>
        <dbReference type="SAM" id="Coils"/>
    </source>
</evidence>